<keyword evidence="1" id="KW-0378">Hydrolase</keyword>
<gene>
    <name evidence="1" type="ORF">K488DRAFT_58706</name>
</gene>
<sequence>MHFLIALFLATHALAAFPDCANGPLSTNLVCNTSANYKDRAAALVAELTLDELAANSVNLAVGVPRLGLPPYNWWSEALHGVASSPGVTFAPRGEDFSFATSFPQPILMSAAFDDGLINRVATVISTEARAFNNANRSGLDFFTPNINPFKDPRWGRGQETPGEDPFRISQYVYALVTGLQGGVGPSPYYKVVADCKHFAGYDLEAWGGVTRMSFSAPISTQDLAEYYTPSFKTCVRDAQVGSIMCSYNAVNGLPSCADPYLLQDIVREFYGFESWDGWVTSDCDAVGNVFDPHHYTSTLVNASAVSLKAGTDVDCGMTYATTLASAVNQSLVSESEVRTAITRLYGSLVRLGYFDPPGGQPFRQLGWSNVNTPDAQSLALEAASSSIVMLKNDGLLPISPSHFPRLALVGPWANATTQMQGNYQGVAPFLISPLQAFQTAGFNVTFAPGTAINTSSTSGFSAALVAAQDADVIAFAGGLDNSVEAEQNEEGEDRLTISWPGNQLELVSQLASLGPPVIVLQMGGGQVDSSALKANRSINALLWGGYPGQSGGTALVDVITGKTAPAGRLPLTQYPAAYVNEITMTDMTLRPHGSSPGRTYKWYTGTPVFPFGFGQHYTTFSLSWASKPPASFAISDLVRAARVSGGFVDNAPLHEFRVKVRNTGRVASDYVALLFSSASAGPQPAPRQELVSFTRVKGIAPGASATASLPVTLGQIARFDEKGNSVLYPGQYEIWVDTTQEISARFRLTGQETQIVAFPQPR</sequence>
<accession>A0ACB8Q9N7</accession>
<reference evidence="1" key="2">
    <citation type="journal article" date="2022" name="New Phytol.">
        <title>Evolutionary transition to the ectomycorrhizal habit in the genomes of a hyperdiverse lineage of mushroom-forming fungi.</title>
        <authorList>
            <person name="Looney B."/>
            <person name="Miyauchi S."/>
            <person name="Morin E."/>
            <person name="Drula E."/>
            <person name="Courty P.E."/>
            <person name="Kohler A."/>
            <person name="Kuo A."/>
            <person name="LaButti K."/>
            <person name="Pangilinan J."/>
            <person name="Lipzen A."/>
            <person name="Riley R."/>
            <person name="Andreopoulos W."/>
            <person name="He G."/>
            <person name="Johnson J."/>
            <person name="Nolan M."/>
            <person name="Tritt A."/>
            <person name="Barry K.W."/>
            <person name="Grigoriev I.V."/>
            <person name="Nagy L.G."/>
            <person name="Hibbett D."/>
            <person name="Henrissat B."/>
            <person name="Matheny P.B."/>
            <person name="Labbe J."/>
            <person name="Martin F.M."/>
        </authorList>
    </citation>
    <scope>NUCLEOTIDE SEQUENCE</scope>
    <source>
        <strain evidence="1">EC-137</strain>
    </source>
</reference>
<organism evidence="1 2">
    <name type="scientific">Vararia minispora EC-137</name>
    <dbReference type="NCBI Taxonomy" id="1314806"/>
    <lineage>
        <taxon>Eukaryota</taxon>
        <taxon>Fungi</taxon>
        <taxon>Dikarya</taxon>
        <taxon>Basidiomycota</taxon>
        <taxon>Agaricomycotina</taxon>
        <taxon>Agaricomycetes</taxon>
        <taxon>Russulales</taxon>
        <taxon>Lachnocladiaceae</taxon>
        <taxon>Vararia</taxon>
    </lineage>
</organism>
<evidence type="ECO:0000313" key="1">
    <source>
        <dbReference type="EMBL" id="KAI0028412.1"/>
    </source>
</evidence>
<dbReference type="Proteomes" id="UP000814128">
    <property type="component" value="Unassembled WGS sequence"/>
</dbReference>
<dbReference type="EMBL" id="MU273756">
    <property type="protein sequence ID" value="KAI0028412.1"/>
    <property type="molecule type" value="Genomic_DNA"/>
</dbReference>
<comment type="caution">
    <text evidence="1">The sequence shown here is derived from an EMBL/GenBank/DDBJ whole genome shotgun (WGS) entry which is preliminary data.</text>
</comment>
<evidence type="ECO:0000313" key="2">
    <source>
        <dbReference type="Proteomes" id="UP000814128"/>
    </source>
</evidence>
<name>A0ACB8Q9N7_9AGAM</name>
<reference evidence="1" key="1">
    <citation type="submission" date="2021-02" db="EMBL/GenBank/DDBJ databases">
        <authorList>
            <consortium name="DOE Joint Genome Institute"/>
            <person name="Ahrendt S."/>
            <person name="Looney B.P."/>
            <person name="Miyauchi S."/>
            <person name="Morin E."/>
            <person name="Drula E."/>
            <person name="Courty P.E."/>
            <person name="Chicoki N."/>
            <person name="Fauchery L."/>
            <person name="Kohler A."/>
            <person name="Kuo A."/>
            <person name="Labutti K."/>
            <person name="Pangilinan J."/>
            <person name="Lipzen A."/>
            <person name="Riley R."/>
            <person name="Andreopoulos W."/>
            <person name="He G."/>
            <person name="Johnson J."/>
            <person name="Barry K.W."/>
            <person name="Grigoriev I.V."/>
            <person name="Nagy L."/>
            <person name="Hibbett D."/>
            <person name="Henrissat B."/>
            <person name="Matheny P.B."/>
            <person name="Labbe J."/>
            <person name="Martin F."/>
        </authorList>
    </citation>
    <scope>NUCLEOTIDE SEQUENCE</scope>
    <source>
        <strain evidence="1">EC-137</strain>
    </source>
</reference>
<protein>
    <submittedName>
        <fullName evidence="1">Glycoside hydrolase family 3 protein</fullName>
    </submittedName>
</protein>
<proteinExistence type="predicted"/>
<keyword evidence="2" id="KW-1185">Reference proteome</keyword>